<proteinExistence type="predicted"/>
<accession>A0ABR9FZ12</accession>
<sequence length="262" mass="29086">MPLYRAVLVCLLCLSLVTETAADDWAPPADPDLHDILNEARLDAMAGRYEVALEKHIWFHNNAVAIDEGMSGVRRSFALFDWLRLGQEYQPAMDKLRQIRGELFTRINDEGYDSGAFHDLVAINSVLDEESLTVEAFKHLDATNPEAARRAFNFANSALIKDKEYVLYGKYVAPRRDFLLMKHNYELGMLEAGGSDGSTARAEFSINSFRNKAATLVAILVVNGRATEAANIMEQAKALLEEPAFHAELASASEGNIPAPWP</sequence>
<feature type="chain" id="PRO_5045559337" evidence="1">
    <location>
        <begin position="22"/>
        <end position="262"/>
    </location>
</feature>
<dbReference type="Proteomes" id="UP001645038">
    <property type="component" value="Unassembled WGS sequence"/>
</dbReference>
<comment type="caution">
    <text evidence="2">The sequence shown here is derived from an EMBL/GenBank/DDBJ whole genome shotgun (WGS) entry which is preliminary data.</text>
</comment>
<evidence type="ECO:0000313" key="2">
    <source>
        <dbReference type="EMBL" id="MBE0463866.1"/>
    </source>
</evidence>
<evidence type="ECO:0000313" key="3">
    <source>
        <dbReference type="Proteomes" id="UP001645038"/>
    </source>
</evidence>
<reference evidence="2 3" key="1">
    <citation type="submission" date="2020-07" db="EMBL/GenBank/DDBJ databases">
        <title>Halophilic bacteria isolated from french cheeses.</title>
        <authorList>
            <person name="Kothe C.I."/>
            <person name="Farah-Kraiem B."/>
            <person name="Renault P."/>
            <person name="Dridi B."/>
        </authorList>
    </citation>
    <scope>NUCLEOTIDE SEQUENCE [LARGE SCALE GENOMIC DNA]</scope>
    <source>
        <strain evidence="2 3">FME20</strain>
    </source>
</reference>
<protein>
    <submittedName>
        <fullName evidence="2">Uncharacterized protein</fullName>
    </submittedName>
</protein>
<name>A0ABR9FZ12_9GAMM</name>
<evidence type="ECO:0000256" key="1">
    <source>
        <dbReference type="SAM" id="SignalP"/>
    </source>
</evidence>
<gene>
    <name evidence="2" type="ORF">EI547_10420</name>
</gene>
<organism evidence="2 3">
    <name type="scientific">Halomonas colorata</name>
    <dbReference type="NCBI Taxonomy" id="2742615"/>
    <lineage>
        <taxon>Bacteria</taxon>
        <taxon>Pseudomonadati</taxon>
        <taxon>Pseudomonadota</taxon>
        <taxon>Gammaproteobacteria</taxon>
        <taxon>Oceanospirillales</taxon>
        <taxon>Halomonadaceae</taxon>
        <taxon>Halomonas</taxon>
    </lineage>
</organism>
<dbReference type="RefSeq" id="WP_192538398.1">
    <property type="nucleotide sequence ID" value="NZ_RRZB01000023.1"/>
</dbReference>
<keyword evidence="1" id="KW-0732">Signal</keyword>
<keyword evidence="3" id="KW-1185">Reference proteome</keyword>
<feature type="signal peptide" evidence="1">
    <location>
        <begin position="1"/>
        <end position="21"/>
    </location>
</feature>
<dbReference type="EMBL" id="RRZB01000023">
    <property type="protein sequence ID" value="MBE0463866.1"/>
    <property type="molecule type" value="Genomic_DNA"/>
</dbReference>